<evidence type="ECO:0000256" key="2">
    <source>
        <dbReference type="ARBA" id="ARBA00022448"/>
    </source>
</evidence>
<dbReference type="InterPro" id="IPR018527">
    <property type="entry name" value="Rubredoxin_Fe_BS"/>
</dbReference>
<evidence type="ECO:0000256" key="6">
    <source>
        <dbReference type="RuleBase" id="RU003820"/>
    </source>
</evidence>
<dbReference type="SUPFAM" id="SSF57802">
    <property type="entry name" value="Rubredoxin-like"/>
    <property type="match status" value="1"/>
</dbReference>
<evidence type="ECO:0000313" key="8">
    <source>
        <dbReference type="EMBL" id="MQY14629.1"/>
    </source>
</evidence>
<dbReference type="AlphaFoldDB" id="A0A7K0CMB5"/>
<sequence length="56" mass="6256">MSRFICPVCEFVYDEQAGVPREGFPAGTPWADVPDDWPCPDCGVREKTDFEEESGS</sequence>
<dbReference type="GO" id="GO:0005506">
    <property type="term" value="F:iron ion binding"/>
    <property type="evidence" value="ECO:0007669"/>
    <property type="project" value="UniProtKB-UniRule"/>
</dbReference>
<keyword evidence="9" id="KW-1185">Reference proteome</keyword>
<dbReference type="GO" id="GO:0009055">
    <property type="term" value="F:electron transfer activity"/>
    <property type="evidence" value="ECO:0007669"/>
    <property type="project" value="TreeGrafter"/>
</dbReference>
<dbReference type="Pfam" id="PF00301">
    <property type="entry name" value="Rubredoxin"/>
    <property type="match status" value="1"/>
</dbReference>
<dbReference type="CDD" id="cd00730">
    <property type="entry name" value="rubredoxin"/>
    <property type="match status" value="1"/>
</dbReference>
<keyword evidence="2" id="KW-0813">Transport</keyword>
<evidence type="ECO:0000256" key="3">
    <source>
        <dbReference type="ARBA" id="ARBA00022723"/>
    </source>
</evidence>
<protein>
    <recommendedName>
        <fullName evidence="6">Rubredoxin</fullName>
    </recommendedName>
</protein>
<dbReference type="PRINTS" id="PR00163">
    <property type="entry name" value="RUBREDOXIN"/>
</dbReference>
<dbReference type="Gene3D" id="2.20.28.10">
    <property type="match status" value="1"/>
</dbReference>
<evidence type="ECO:0000259" key="7">
    <source>
        <dbReference type="PROSITE" id="PS50903"/>
    </source>
</evidence>
<evidence type="ECO:0000313" key="9">
    <source>
        <dbReference type="Proteomes" id="UP000466345"/>
    </source>
</evidence>
<dbReference type="InterPro" id="IPR024934">
    <property type="entry name" value="Rubredoxin-like_dom"/>
</dbReference>
<dbReference type="RefSeq" id="WP_323378376.1">
    <property type="nucleotide sequence ID" value="NZ_WEGJ01000023.1"/>
</dbReference>
<evidence type="ECO:0000256" key="5">
    <source>
        <dbReference type="ARBA" id="ARBA00023004"/>
    </source>
</evidence>
<comment type="caution">
    <text evidence="8">The sequence shown here is derived from an EMBL/GenBank/DDBJ whole genome shotgun (WGS) entry which is preliminary data.</text>
</comment>
<dbReference type="EMBL" id="WEGJ01000023">
    <property type="protein sequence ID" value="MQY14629.1"/>
    <property type="molecule type" value="Genomic_DNA"/>
</dbReference>
<dbReference type="PROSITE" id="PS50903">
    <property type="entry name" value="RUBREDOXIN_LIKE"/>
    <property type="match status" value="1"/>
</dbReference>
<name>A0A7K0CMB5_9ACTN</name>
<dbReference type="InterPro" id="IPR050526">
    <property type="entry name" value="Rubredoxin_ET"/>
</dbReference>
<dbReference type="InterPro" id="IPR024935">
    <property type="entry name" value="Rubredoxin_dom"/>
</dbReference>
<dbReference type="PROSITE" id="PS00202">
    <property type="entry name" value="RUBREDOXIN"/>
    <property type="match status" value="1"/>
</dbReference>
<comment type="cofactor">
    <cofactor evidence="6">
        <name>Fe(3+)</name>
        <dbReference type="ChEBI" id="CHEBI:29034"/>
    </cofactor>
</comment>
<accession>A0A7K0CMB5</accession>
<evidence type="ECO:0000256" key="4">
    <source>
        <dbReference type="ARBA" id="ARBA00022982"/>
    </source>
</evidence>
<gene>
    <name evidence="8" type="primary">alkF</name>
    <name evidence="8" type="ORF">SRB5_48000</name>
</gene>
<evidence type="ECO:0000256" key="1">
    <source>
        <dbReference type="ARBA" id="ARBA00002792"/>
    </source>
</evidence>
<dbReference type="PANTHER" id="PTHR47627:SF1">
    <property type="entry name" value="RUBREDOXIN-1-RELATED"/>
    <property type="match status" value="1"/>
</dbReference>
<dbReference type="Proteomes" id="UP000466345">
    <property type="component" value="Unassembled WGS sequence"/>
</dbReference>
<comment type="function">
    <text evidence="1">Involved in the hydrocarbon hydroxylating system, which transfers electrons from NADH to rubredoxin reductase and then through rubredoxin to alkane 1 monooxygenase.</text>
</comment>
<keyword evidence="5 6" id="KW-0408">Iron</keyword>
<proteinExistence type="inferred from homology"/>
<reference evidence="8 9" key="1">
    <citation type="submission" date="2019-10" db="EMBL/GenBank/DDBJ databases">
        <title>Streptomyces smaragdinus sp. nov. and Streptomyces fabii sp. nov., isolated from the gut of fungus growing-termite Macrotermes natalensis.</title>
        <authorList>
            <person name="Schwitalla J."/>
            <person name="Benndorf R."/>
            <person name="Martin K."/>
            <person name="De Beer W."/>
            <person name="Kaster A.-K."/>
            <person name="Vollmers J."/>
            <person name="Poulsen M."/>
            <person name="Beemelmanns C."/>
        </authorList>
    </citation>
    <scope>NUCLEOTIDE SEQUENCE [LARGE SCALE GENOMIC DNA]</scope>
    <source>
        <strain evidence="8 9">RB5</strain>
    </source>
</reference>
<comment type="similarity">
    <text evidence="6">Belongs to the rubredoxin family.</text>
</comment>
<dbReference type="PANTHER" id="PTHR47627">
    <property type="entry name" value="RUBREDOXIN"/>
    <property type="match status" value="1"/>
</dbReference>
<feature type="domain" description="Rubredoxin-like" evidence="7">
    <location>
        <begin position="1"/>
        <end position="53"/>
    </location>
</feature>
<keyword evidence="4 6" id="KW-0249">Electron transport</keyword>
<keyword evidence="3 6" id="KW-0479">Metal-binding</keyword>
<dbReference type="GO" id="GO:0043448">
    <property type="term" value="P:alkane catabolic process"/>
    <property type="evidence" value="ECO:0007669"/>
    <property type="project" value="TreeGrafter"/>
</dbReference>
<organism evidence="8 9">
    <name type="scientific">Streptomyces smaragdinus</name>
    <dbReference type="NCBI Taxonomy" id="2585196"/>
    <lineage>
        <taxon>Bacteria</taxon>
        <taxon>Bacillati</taxon>
        <taxon>Actinomycetota</taxon>
        <taxon>Actinomycetes</taxon>
        <taxon>Kitasatosporales</taxon>
        <taxon>Streptomycetaceae</taxon>
        <taxon>Streptomyces</taxon>
    </lineage>
</organism>